<evidence type="ECO:0000313" key="3">
    <source>
        <dbReference type="Proteomes" id="UP000749646"/>
    </source>
</evidence>
<dbReference type="OrthoDB" id="449280at2759"/>
<keyword evidence="1" id="KW-0813">Transport</keyword>
<protein>
    <submittedName>
        <fullName evidence="2">Iso-1-cytochrome c</fullName>
    </submittedName>
</protein>
<dbReference type="Proteomes" id="UP000749646">
    <property type="component" value="Unassembled WGS sequence"/>
</dbReference>
<dbReference type="EMBL" id="JAAAHW010011007">
    <property type="protein sequence ID" value="KAF9921578.1"/>
    <property type="molecule type" value="Genomic_DNA"/>
</dbReference>
<sequence length="60" mass="6761">MPLAAGDAVKGADVFKKRRARRHTVEASGQAANYSYTEANKNRGVVWTEQTMFEYLENPK</sequence>
<keyword evidence="1" id="KW-0679">Respiratory chain</keyword>
<dbReference type="Gene3D" id="1.10.760.10">
    <property type="entry name" value="Cytochrome c-like domain"/>
    <property type="match status" value="1"/>
</dbReference>
<name>A0A9P6IHN4_9FUNG</name>
<dbReference type="GO" id="GO:0020037">
    <property type="term" value="F:heme binding"/>
    <property type="evidence" value="ECO:0007669"/>
    <property type="project" value="InterPro"/>
</dbReference>
<organism evidence="2 3">
    <name type="scientific">Modicella reniformis</name>
    <dbReference type="NCBI Taxonomy" id="1440133"/>
    <lineage>
        <taxon>Eukaryota</taxon>
        <taxon>Fungi</taxon>
        <taxon>Fungi incertae sedis</taxon>
        <taxon>Mucoromycota</taxon>
        <taxon>Mortierellomycotina</taxon>
        <taxon>Mortierellomycetes</taxon>
        <taxon>Mortierellales</taxon>
        <taxon>Mortierellaceae</taxon>
        <taxon>Modicella</taxon>
    </lineage>
</organism>
<dbReference type="AlphaFoldDB" id="A0A9P6IHN4"/>
<evidence type="ECO:0000256" key="1">
    <source>
        <dbReference type="ARBA" id="ARBA00022660"/>
    </source>
</evidence>
<comment type="caution">
    <text evidence="2">The sequence shown here is derived from an EMBL/GenBank/DDBJ whole genome shotgun (WGS) entry which is preliminary data.</text>
</comment>
<dbReference type="InterPro" id="IPR036909">
    <property type="entry name" value="Cyt_c-like_dom_sf"/>
</dbReference>
<keyword evidence="3" id="KW-1185">Reference proteome</keyword>
<accession>A0A9P6IHN4</accession>
<keyword evidence="1" id="KW-0249">Electron transport</keyword>
<evidence type="ECO:0000313" key="2">
    <source>
        <dbReference type="EMBL" id="KAF9921578.1"/>
    </source>
</evidence>
<dbReference type="PRINTS" id="PR00604">
    <property type="entry name" value="CYTCHRMECIAB"/>
</dbReference>
<reference evidence="2" key="1">
    <citation type="journal article" date="2020" name="Fungal Divers.">
        <title>Resolving the Mortierellaceae phylogeny through synthesis of multi-gene phylogenetics and phylogenomics.</title>
        <authorList>
            <person name="Vandepol N."/>
            <person name="Liber J."/>
            <person name="Desiro A."/>
            <person name="Na H."/>
            <person name="Kennedy M."/>
            <person name="Barry K."/>
            <person name="Grigoriev I.V."/>
            <person name="Miller A.N."/>
            <person name="O'Donnell K."/>
            <person name="Stajich J.E."/>
            <person name="Bonito G."/>
        </authorList>
    </citation>
    <scope>NUCLEOTIDE SEQUENCE</scope>
    <source>
        <strain evidence="2">MES-2147</strain>
    </source>
</reference>
<feature type="non-terminal residue" evidence="2">
    <location>
        <position position="1"/>
    </location>
</feature>
<gene>
    <name evidence="2" type="primary">CYC1_3</name>
    <name evidence="2" type="ORF">BGZ65_010253</name>
</gene>
<proteinExistence type="predicted"/>
<dbReference type="InterPro" id="IPR002327">
    <property type="entry name" value="Cyt_c_1A/1B"/>
</dbReference>
<dbReference type="GO" id="GO:0009055">
    <property type="term" value="F:electron transfer activity"/>
    <property type="evidence" value="ECO:0007669"/>
    <property type="project" value="InterPro"/>
</dbReference>